<gene>
    <name evidence="5" type="ORF">FE782_12080</name>
</gene>
<comment type="similarity">
    <text evidence="2">Belongs to the EamA transporter family.</text>
</comment>
<dbReference type="InterPro" id="IPR037185">
    <property type="entry name" value="EmrE-like"/>
</dbReference>
<keyword evidence="3" id="KW-0812">Transmembrane</keyword>
<evidence type="ECO:0000256" key="3">
    <source>
        <dbReference type="SAM" id="Phobius"/>
    </source>
</evidence>
<dbReference type="SUPFAM" id="SSF103481">
    <property type="entry name" value="Multidrug resistance efflux transporter EmrE"/>
    <property type="match status" value="2"/>
</dbReference>
<feature type="transmembrane region" description="Helical" evidence="3">
    <location>
        <begin position="237"/>
        <end position="257"/>
    </location>
</feature>
<feature type="transmembrane region" description="Helical" evidence="3">
    <location>
        <begin position="88"/>
        <end position="109"/>
    </location>
</feature>
<keyword evidence="3" id="KW-1133">Transmembrane helix</keyword>
<feature type="domain" description="EamA" evidence="4">
    <location>
        <begin position="1"/>
        <end position="132"/>
    </location>
</feature>
<dbReference type="OrthoDB" id="1957368at2"/>
<dbReference type="Gene3D" id="1.10.3730.20">
    <property type="match status" value="1"/>
</dbReference>
<name>A0A5R9GFQ4_9BACL</name>
<dbReference type="Proteomes" id="UP000309676">
    <property type="component" value="Unassembled WGS sequence"/>
</dbReference>
<dbReference type="EMBL" id="VCIW01000006">
    <property type="protein sequence ID" value="TLS52094.1"/>
    <property type="molecule type" value="Genomic_DNA"/>
</dbReference>
<evidence type="ECO:0000313" key="6">
    <source>
        <dbReference type="Proteomes" id="UP000309676"/>
    </source>
</evidence>
<comment type="subcellular location">
    <subcellularLocation>
        <location evidence="1">Endomembrane system</location>
        <topology evidence="1">Multi-pass membrane protein</topology>
    </subcellularLocation>
</comment>
<feature type="transmembrane region" description="Helical" evidence="3">
    <location>
        <begin position="147"/>
        <end position="165"/>
    </location>
</feature>
<feature type="transmembrane region" description="Helical" evidence="3">
    <location>
        <begin position="63"/>
        <end position="82"/>
    </location>
</feature>
<dbReference type="Pfam" id="PF00892">
    <property type="entry name" value="EamA"/>
    <property type="match status" value="2"/>
</dbReference>
<reference evidence="5 6" key="1">
    <citation type="submission" date="2019-05" db="EMBL/GenBank/DDBJ databases">
        <authorList>
            <person name="Narsing Rao M.P."/>
            <person name="Li W.J."/>
        </authorList>
    </citation>
    <scope>NUCLEOTIDE SEQUENCE [LARGE SCALE GENOMIC DNA]</scope>
    <source>
        <strain evidence="5 6">SYSU_K30003</strain>
    </source>
</reference>
<accession>A0A5R9GFQ4</accession>
<sequence length="289" mass="30844">MGMIYLVIASLSWSLVGVLVKTAAFQFDPYTITFARFSIGVLALAGFALATRHSLKPAVLNRWIWVGAIGKSVNYLFENVGVSQGFAYGNVLVFPTQTVVLLLLGIFLFKEKLSGKSWTAAAIVVAGVLLITWNGRPLSAPLGEQGWLALVFIASGVGAALHLFSQKMLLDAMKDVSMNYSIFLWASLLCTLPLPVAADWSGTFVPGAWAAAAALGLITGLSFLLSSKGMRSVKFSVAAIVFNLPVLFTVLWAVVFYREPVTAYIAGGAVVVAVGMTMLNWPSRARSAA</sequence>
<organism evidence="5 6">
    <name type="scientific">Paenibacillus antri</name>
    <dbReference type="NCBI Taxonomy" id="2582848"/>
    <lineage>
        <taxon>Bacteria</taxon>
        <taxon>Bacillati</taxon>
        <taxon>Bacillota</taxon>
        <taxon>Bacilli</taxon>
        <taxon>Bacillales</taxon>
        <taxon>Paenibacillaceae</taxon>
        <taxon>Paenibacillus</taxon>
    </lineage>
</organism>
<evidence type="ECO:0000313" key="5">
    <source>
        <dbReference type="EMBL" id="TLS52094.1"/>
    </source>
</evidence>
<dbReference type="InterPro" id="IPR000620">
    <property type="entry name" value="EamA_dom"/>
</dbReference>
<evidence type="ECO:0000256" key="1">
    <source>
        <dbReference type="ARBA" id="ARBA00004127"/>
    </source>
</evidence>
<comment type="caution">
    <text evidence="5">The sequence shown here is derived from an EMBL/GenBank/DDBJ whole genome shotgun (WGS) entry which is preliminary data.</text>
</comment>
<proteinExistence type="inferred from homology"/>
<keyword evidence="3" id="KW-0472">Membrane</keyword>
<feature type="domain" description="EamA" evidence="4">
    <location>
        <begin position="149"/>
        <end position="280"/>
    </location>
</feature>
<dbReference type="AlphaFoldDB" id="A0A5R9GFQ4"/>
<feature type="transmembrane region" description="Helical" evidence="3">
    <location>
        <begin position="204"/>
        <end position="225"/>
    </location>
</feature>
<dbReference type="PANTHER" id="PTHR22911">
    <property type="entry name" value="ACYL-MALONYL CONDENSING ENZYME-RELATED"/>
    <property type="match status" value="1"/>
</dbReference>
<feature type="transmembrane region" description="Helical" evidence="3">
    <location>
        <begin position="118"/>
        <end position="135"/>
    </location>
</feature>
<evidence type="ECO:0000256" key="2">
    <source>
        <dbReference type="ARBA" id="ARBA00007362"/>
    </source>
</evidence>
<feature type="transmembrane region" description="Helical" evidence="3">
    <location>
        <begin position="34"/>
        <end position="51"/>
    </location>
</feature>
<feature type="transmembrane region" description="Helical" evidence="3">
    <location>
        <begin position="177"/>
        <end position="198"/>
    </location>
</feature>
<keyword evidence="6" id="KW-1185">Reference proteome</keyword>
<feature type="transmembrane region" description="Helical" evidence="3">
    <location>
        <begin position="263"/>
        <end position="281"/>
    </location>
</feature>
<dbReference type="PANTHER" id="PTHR22911:SF137">
    <property type="entry name" value="SOLUTE CARRIER FAMILY 35 MEMBER G2-RELATED"/>
    <property type="match status" value="1"/>
</dbReference>
<dbReference type="GO" id="GO:0016020">
    <property type="term" value="C:membrane"/>
    <property type="evidence" value="ECO:0007669"/>
    <property type="project" value="InterPro"/>
</dbReference>
<protein>
    <submittedName>
        <fullName evidence="5">EamA/RhaT family transporter</fullName>
    </submittedName>
</protein>
<evidence type="ECO:0000259" key="4">
    <source>
        <dbReference type="Pfam" id="PF00892"/>
    </source>
</evidence>